<dbReference type="InterPro" id="IPR041657">
    <property type="entry name" value="HTH_17"/>
</dbReference>
<organism evidence="4 5">
    <name type="scientific">Anaeromyxobacter oryzae</name>
    <dbReference type="NCBI Taxonomy" id="2918170"/>
    <lineage>
        <taxon>Bacteria</taxon>
        <taxon>Pseudomonadati</taxon>
        <taxon>Myxococcota</taxon>
        <taxon>Myxococcia</taxon>
        <taxon>Myxococcales</taxon>
        <taxon>Cystobacterineae</taxon>
        <taxon>Anaeromyxobacteraceae</taxon>
        <taxon>Anaeromyxobacter</taxon>
    </lineage>
</organism>
<dbReference type="Gene3D" id="1.10.1660.10">
    <property type="match status" value="1"/>
</dbReference>
<dbReference type="PROSITE" id="PS50110">
    <property type="entry name" value="RESPONSE_REGULATORY"/>
    <property type="match status" value="1"/>
</dbReference>
<dbReference type="Gene3D" id="3.40.50.2300">
    <property type="match status" value="1"/>
</dbReference>
<dbReference type="EMBL" id="AP025591">
    <property type="protein sequence ID" value="BDG02449.1"/>
    <property type="molecule type" value="Genomic_DNA"/>
</dbReference>
<comment type="caution">
    <text evidence="1">Lacks conserved residue(s) required for the propagation of feature annotation.</text>
</comment>
<dbReference type="Proteomes" id="UP001162891">
    <property type="component" value="Chromosome"/>
</dbReference>
<dbReference type="Pfam" id="PF12728">
    <property type="entry name" value="HTH_17"/>
    <property type="match status" value="1"/>
</dbReference>
<dbReference type="InterPro" id="IPR009061">
    <property type="entry name" value="DNA-bd_dom_put_sf"/>
</dbReference>
<feature type="region of interest" description="Disordered" evidence="2">
    <location>
        <begin position="182"/>
        <end position="208"/>
    </location>
</feature>
<keyword evidence="5" id="KW-1185">Reference proteome</keyword>
<gene>
    <name evidence="4" type="ORF">AMOR_14450</name>
</gene>
<accession>A0ABN6MN27</accession>
<feature type="compositionally biased region" description="Basic residues" evidence="2">
    <location>
        <begin position="198"/>
        <end position="208"/>
    </location>
</feature>
<dbReference type="NCBIfam" id="TIGR01764">
    <property type="entry name" value="excise"/>
    <property type="match status" value="1"/>
</dbReference>
<evidence type="ECO:0000313" key="4">
    <source>
        <dbReference type="EMBL" id="BDG02449.1"/>
    </source>
</evidence>
<sequence length="208" mass="21721">MRSFYTTFEAARLLGVSLPTVVNWIKARRIKAHRTPGGHRRIAREDLAAFMVRQGIPIPEELSDAAPGRRKVLVVADAGPAREGTARRLAIAGYDVEQATPGFAAGAAAARYAPDAIVLHAPSPDGGEVLRAVRADRDLEGVVVVGVGLGAWTESLSDAGCAAVVTGPPSEGALEAAVAAALRANEPRSPRRASPVGRRGRPARARAD</sequence>
<reference evidence="5" key="1">
    <citation type="journal article" date="2022" name="Int. J. Syst. Evol. Microbiol.">
        <title>Anaeromyxobacter oryzae sp. nov., Anaeromyxobacter diazotrophicus sp. nov. and Anaeromyxobacter paludicola sp. nov., isolated from paddy soils.</title>
        <authorList>
            <person name="Itoh H."/>
            <person name="Xu Z."/>
            <person name="Mise K."/>
            <person name="Masuda Y."/>
            <person name="Ushijima N."/>
            <person name="Hayakawa C."/>
            <person name="Shiratori Y."/>
            <person name="Senoo K."/>
        </authorList>
    </citation>
    <scope>NUCLEOTIDE SEQUENCE [LARGE SCALE GENOMIC DNA]</scope>
    <source>
        <strain evidence="5">Red232</strain>
    </source>
</reference>
<evidence type="ECO:0000313" key="5">
    <source>
        <dbReference type="Proteomes" id="UP001162891"/>
    </source>
</evidence>
<dbReference type="InterPro" id="IPR010093">
    <property type="entry name" value="SinI_DNA-bd"/>
</dbReference>
<dbReference type="RefSeq" id="WP_248360105.1">
    <property type="nucleotide sequence ID" value="NZ_AP025591.1"/>
</dbReference>
<evidence type="ECO:0000259" key="3">
    <source>
        <dbReference type="PROSITE" id="PS50110"/>
    </source>
</evidence>
<dbReference type="InterPro" id="IPR001789">
    <property type="entry name" value="Sig_transdc_resp-reg_receiver"/>
</dbReference>
<evidence type="ECO:0000256" key="1">
    <source>
        <dbReference type="PROSITE-ProRule" id="PRU00169"/>
    </source>
</evidence>
<dbReference type="InterPro" id="IPR011006">
    <property type="entry name" value="CheY-like_superfamily"/>
</dbReference>
<protein>
    <recommendedName>
        <fullName evidence="3">Response regulatory domain-containing protein</fullName>
    </recommendedName>
</protein>
<proteinExistence type="predicted"/>
<evidence type="ECO:0000256" key="2">
    <source>
        <dbReference type="SAM" id="MobiDB-lite"/>
    </source>
</evidence>
<dbReference type="SUPFAM" id="SSF52172">
    <property type="entry name" value="CheY-like"/>
    <property type="match status" value="1"/>
</dbReference>
<dbReference type="CDD" id="cd04762">
    <property type="entry name" value="HTH_MerR-trunc"/>
    <property type="match status" value="1"/>
</dbReference>
<feature type="domain" description="Response regulatory" evidence="3">
    <location>
        <begin position="71"/>
        <end position="182"/>
    </location>
</feature>
<dbReference type="SUPFAM" id="SSF46955">
    <property type="entry name" value="Putative DNA-binding domain"/>
    <property type="match status" value="1"/>
</dbReference>
<name>A0ABN6MN27_9BACT</name>